<feature type="domain" description="AraC effector-binding" evidence="1">
    <location>
        <begin position="189"/>
        <end position="343"/>
    </location>
</feature>
<name>A0ABV8HBM9_9FLAO</name>
<dbReference type="InterPro" id="IPR011256">
    <property type="entry name" value="Reg_factor_effector_dom_sf"/>
</dbReference>
<evidence type="ECO:0000259" key="1">
    <source>
        <dbReference type="SMART" id="SM00871"/>
    </source>
</evidence>
<dbReference type="SMART" id="SM00871">
    <property type="entry name" value="AraC_E_bind"/>
    <property type="match status" value="1"/>
</dbReference>
<dbReference type="CDD" id="cd07818">
    <property type="entry name" value="SRPBCC_1"/>
    <property type="match status" value="1"/>
</dbReference>
<dbReference type="SUPFAM" id="SSF55136">
    <property type="entry name" value="Probable bacterial effector-binding domain"/>
    <property type="match status" value="1"/>
</dbReference>
<dbReference type="Gene3D" id="3.30.530.20">
    <property type="match status" value="1"/>
</dbReference>
<reference evidence="3" key="1">
    <citation type="journal article" date="2019" name="Int. J. Syst. Evol. Microbiol.">
        <title>The Global Catalogue of Microorganisms (GCM) 10K type strain sequencing project: providing services to taxonomists for standard genome sequencing and annotation.</title>
        <authorList>
            <consortium name="The Broad Institute Genomics Platform"/>
            <consortium name="The Broad Institute Genome Sequencing Center for Infectious Disease"/>
            <person name="Wu L."/>
            <person name="Ma J."/>
        </authorList>
    </citation>
    <scope>NUCLEOTIDE SEQUENCE [LARGE SCALE GENOMIC DNA]</scope>
    <source>
        <strain evidence="3">CECT 9128</strain>
    </source>
</reference>
<dbReference type="InterPro" id="IPR010499">
    <property type="entry name" value="AraC_E-bd"/>
</dbReference>
<sequence length="348" mass="39633">MKIFKYLLFLLLIVLIGGSIYIATKDGDFKVEETQVFDAPQELIFNEVNDFKNWEYWAAWSTSSEATVNYGDIIKGVGASYEWESDDIGEGQLKTIETKPFTQIIQKIKISNLLGEDHSKVSWNFEPIENDQTKVTWIMEGSQSFKEKFLSLFEDRSLSEMMQPKLSAGLTAMQQVIDNKMNEYNISVDGVVNHGGGYYMYMTTASKISQVNSKMQPMVTQVSNFMETQGFEKLGNPVVIYNEWNQSNNSAIFSAGYFTPNEVRTPIDADVLNGSMPNQKVLKTVLKGKYDNIEEAWKKAYQYIDNNGLEIAESAKPFEVYQTNPIETANPAEWITNIYIPIKEIEND</sequence>
<accession>A0ABV8HBM9</accession>
<gene>
    <name evidence="2" type="ORF">ACFOS1_18975</name>
</gene>
<dbReference type="Proteomes" id="UP001595793">
    <property type="component" value="Unassembled WGS sequence"/>
</dbReference>
<dbReference type="EMBL" id="JBHSAS010000033">
    <property type="protein sequence ID" value="MFC4029509.1"/>
    <property type="molecule type" value="Genomic_DNA"/>
</dbReference>
<keyword evidence="3" id="KW-1185">Reference proteome</keyword>
<dbReference type="InterPro" id="IPR023393">
    <property type="entry name" value="START-like_dom_sf"/>
</dbReference>
<dbReference type="Gene3D" id="3.20.80.10">
    <property type="entry name" value="Regulatory factor, effector binding domain"/>
    <property type="match status" value="1"/>
</dbReference>
<proteinExistence type="predicted"/>
<evidence type="ECO:0000313" key="3">
    <source>
        <dbReference type="Proteomes" id="UP001595793"/>
    </source>
</evidence>
<dbReference type="RefSeq" id="WP_290230586.1">
    <property type="nucleotide sequence ID" value="NZ_JAUFPZ010000002.1"/>
</dbReference>
<evidence type="ECO:0000313" key="2">
    <source>
        <dbReference type="EMBL" id="MFC4029509.1"/>
    </source>
</evidence>
<dbReference type="SUPFAM" id="SSF55961">
    <property type="entry name" value="Bet v1-like"/>
    <property type="match status" value="1"/>
</dbReference>
<organism evidence="2 3">
    <name type="scientific">Zunongwangia endophytica</name>
    <dbReference type="NCBI Taxonomy" id="1808945"/>
    <lineage>
        <taxon>Bacteria</taxon>
        <taxon>Pseudomonadati</taxon>
        <taxon>Bacteroidota</taxon>
        <taxon>Flavobacteriia</taxon>
        <taxon>Flavobacteriales</taxon>
        <taxon>Flavobacteriaceae</taxon>
        <taxon>Zunongwangia</taxon>
    </lineage>
</organism>
<comment type="caution">
    <text evidence="2">The sequence shown here is derived from an EMBL/GenBank/DDBJ whole genome shotgun (WGS) entry which is preliminary data.</text>
</comment>
<protein>
    <submittedName>
        <fullName evidence="2">GyrI-like domain-containing protein</fullName>
    </submittedName>
</protein>
<dbReference type="InterPro" id="IPR029442">
    <property type="entry name" value="GyrI-like"/>
</dbReference>
<dbReference type="Pfam" id="PF06445">
    <property type="entry name" value="GyrI-like"/>
    <property type="match status" value="1"/>
</dbReference>